<sequence>MLFVIPFFVFLILFAIYFSSHESVFKFLDILFFTLGIVFGIFSLTSFVVGIVISTIKLRKYNYADDYIDEEVKMIYEHQLKQVIKEIKNSESKK</sequence>
<feature type="transmembrane region" description="Helical" evidence="1">
    <location>
        <begin position="30"/>
        <end position="53"/>
    </location>
</feature>
<name>A0A2S5REB0_9MOLU</name>
<proteinExistence type="predicted"/>
<keyword evidence="1" id="KW-0472">Membrane</keyword>
<dbReference type="AlphaFoldDB" id="A0A2S5REB0"/>
<comment type="caution">
    <text evidence="2">The sequence shown here is derived from an EMBL/GenBank/DDBJ whole genome shotgun (WGS) entry which is preliminary data.</text>
</comment>
<keyword evidence="1" id="KW-0812">Transmembrane</keyword>
<gene>
    <name evidence="2" type="ORF">MCORR_v1c06970</name>
</gene>
<accession>A0A2S5REB0</accession>
<keyword evidence="3" id="KW-1185">Reference proteome</keyword>
<dbReference type="EMBL" id="PHNF01000003">
    <property type="protein sequence ID" value="PPE05669.1"/>
    <property type="molecule type" value="Genomic_DNA"/>
</dbReference>
<reference evidence="2 3" key="1">
    <citation type="submission" date="2017-11" db="EMBL/GenBank/DDBJ databases">
        <title>Genome sequence of Mesoplasma corruscae ELCA-2 (ATCC 49579).</title>
        <authorList>
            <person name="Lo W.-S."/>
            <person name="Kuo C.-H."/>
        </authorList>
    </citation>
    <scope>NUCLEOTIDE SEQUENCE [LARGE SCALE GENOMIC DNA]</scope>
    <source>
        <strain evidence="2 3">ELCA-2</strain>
    </source>
</reference>
<keyword evidence="1" id="KW-1133">Transmembrane helix</keyword>
<evidence type="ECO:0000256" key="1">
    <source>
        <dbReference type="SAM" id="Phobius"/>
    </source>
</evidence>
<organism evidence="2 3">
    <name type="scientific">Mesoplasma corruscae</name>
    <dbReference type="NCBI Taxonomy" id="216874"/>
    <lineage>
        <taxon>Bacteria</taxon>
        <taxon>Bacillati</taxon>
        <taxon>Mycoplasmatota</taxon>
        <taxon>Mollicutes</taxon>
        <taxon>Entomoplasmatales</taxon>
        <taxon>Entomoplasmataceae</taxon>
        <taxon>Mesoplasma</taxon>
    </lineage>
</organism>
<protein>
    <submittedName>
        <fullName evidence="2">Uncharacterized protein</fullName>
    </submittedName>
</protein>
<evidence type="ECO:0000313" key="3">
    <source>
        <dbReference type="Proteomes" id="UP000239785"/>
    </source>
</evidence>
<dbReference type="Proteomes" id="UP000239785">
    <property type="component" value="Unassembled WGS sequence"/>
</dbReference>
<evidence type="ECO:0000313" key="2">
    <source>
        <dbReference type="EMBL" id="PPE05669.1"/>
    </source>
</evidence>